<evidence type="ECO:0000256" key="1">
    <source>
        <dbReference type="ARBA" id="ARBA00004651"/>
    </source>
</evidence>
<feature type="transmembrane region" description="Helical" evidence="6">
    <location>
        <begin position="431"/>
        <end position="455"/>
    </location>
</feature>
<feature type="transmembrane region" description="Helical" evidence="6">
    <location>
        <begin position="386"/>
        <end position="410"/>
    </location>
</feature>
<keyword evidence="3 6" id="KW-0812">Transmembrane</keyword>
<reference evidence="8 9" key="1">
    <citation type="submission" date="2018-05" db="EMBL/GenBank/DDBJ databases">
        <title>Amnibacterium sp. M8JJ-5, whole genome shotgun sequence.</title>
        <authorList>
            <person name="Tuo L."/>
        </authorList>
    </citation>
    <scope>NUCLEOTIDE SEQUENCE [LARGE SCALE GENOMIC DNA]</scope>
    <source>
        <strain evidence="8 9">M8JJ-5</strain>
    </source>
</reference>
<dbReference type="GO" id="GO:0006825">
    <property type="term" value="P:copper ion transport"/>
    <property type="evidence" value="ECO:0007669"/>
    <property type="project" value="InterPro"/>
</dbReference>
<accession>A0A2V1HQ10</accession>
<evidence type="ECO:0000256" key="5">
    <source>
        <dbReference type="ARBA" id="ARBA00023136"/>
    </source>
</evidence>
<organism evidence="8 9">
    <name type="scientific">Amnibacterium flavum</name>
    <dbReference type="NCBI Taxonomy" id="2173173"/>
    <lineage>
        <taxon>Bacteria</taxon>
        <taxon>Bacillati</taxon>
        <taxon>Actinomycetota</taxon>
        <taxon>Actinomycetes</taxon>
        <taxon>Micrococcales</taxon>
        <taxon>Microbacteriaceae</taxon>
        <taxon>Amnibacterium</taxon>
    </lineage>
</organism>
<comment type="subcellular location">
    <subcellularLocation>
        <location evidence="1">Cell membrane</location>
        <topology evidence="1">Multi-pass membrane protein</topology>
    </subcellularLocation>
</comment>
<keyword evidence="5 6" id="KW-0472">Membrane</keyword>
<evidence type="ECO:0000259" key="7">
    <source>
        <dbReference type="Pfam" id="PF05425"/>
    </source>
</evidence>
<feature type="transmembrane region" description="Helical" evidence="6">
    <location>
        <begin position="548"/>
        <end position="572"/>
    </location>
</feature>
<evidence type="ECO:0000313" key="8">
    <source>
        <dbReference type="EMBL" id="PVZ93219.1"/>
    </source>
</evidence>
<feature type="transmembrane region" description="Helical" evidence="6">
    <location>
        <begin position="12"/>
        <end position="31"/>
    </location>
</feature>
<keyword evidence="2" id="KW-1003">Cell membrane</keyword>
<dbReference type="OrthoDB" id="5241646at2"/>
<proteinExistence type="predicted"/>
<feature type="transmembrane region" description="Helical" evidence="6">
    <location>
        <begin position="43"/>
        <end position="68"/>
    </location>
</feature>
<gene>
    <name evidence="8" type="ORF">DDQ50_16905</name>
</gene>
<feature type="transmembrane region" description="Helical" evidence="6">
    <location>
        <begin position="88"/>
        <end position="108"/>
    </location>
</feature>
<comment type="caution">
    <text evidence="8">The sequence shown here is derived from an EMBL/GenBank/DDBJ whole genome shotgun (WGS) entry which is preliminary data.</text>
</comment>
<evidence type="ECO:0000256" key="2">
    <source>
        <dbReference type="ARBA" id="ARBA00022475"/>
    </source>
</evidence>
<feature type="transmembrane region" description="Helical" evidence="6">
    <location>
        <begin position="148"/>
        <end position="169"/>
    </location>
</feature>
<evidence type="ECO:0000256" key="6">
    <source>
        <dbReference type="SAM" id="Phobius"/>
    </source>
</evidence>
<dbReference type="InterPro" id="IPR019108">
    <property type="entry name" value="Caa3_assmbl_CtaG-rel"/>
</dbReference>
<feature type="domain" description="Copper resistance protein D" evidence="7">
    <location>
        <begin position="182"/>
        <end position="279"/>
    </location>
</feature>
<dbReference type="InterPro" id="IPR008457">
    <property type="entry name" value="Cu-R_CopD_dom"/>
</dbReference>
<dbReference type="GO" id="GO:0005886">
    <property type="term" value="C:plasma membrane"/>
    <property type="evidence" value="ECO:0007669"/>
    <property type="project" value="UniProtKB-SubCell"/>
</dbReference>
<feature type="transmembrane region" description="Helical" evidence="6">
    <location>
        <begin position="353"/>
        <end position="374"/>
    </location>
</feature>
<feature type="transmembrane region" description="Helical" evidence="6">
    <location>
        <begin position="115"/>
        <end position="136"/>
    </location>
</feature>
<feature type="transmembrane region" description="Helical" evidence="6">
    <location>
        <begin position="261"/>
        <end position="280"/>
    </location>
</feature>
<feature type="transmembrane region" description="Helical" evidence="6">
    <location>
        <begin position="321"/>
        <end position="341"/>
    </location>
</feature>
<evidence type="ECO:0000256" key="3">
    <source>
        <dbReference type="ARBA" id="ARBA00022692"/>
    </source>
</evidence>
<evidence type="ECO:0000313" key="9">
    <source>
        <dbReference type="Proteomes" id="UP000244893"/>
    </source>
</evidence>
<feature type="transmembrane region" description="Helical" evidence="6">
    <location>
        <begin position="190"/>
        <end position="208"/>
    </location>
</feature>
<name>A0A2V1HQ10_9MICO</name>
<dbReference type="EMBL" id="QEOP01000006">
    <property type="protein sequence ID" value="PVZ93219.1"/>
    <property type="molecule type" value="Genomic_DNA"/>
</dbReference>
<protein>
    <submittedName>
        <fullName evidence="8">Copper transporter</fullName>
    </submittedName>
</protein>
<dbReference type="Pfam" id="PF05425">
    <property type="entry name" value="CopD"/>
    <property type="match status" value="1"/>
</dbReference>
<keyword evidence="9" id="KW-1185">Reference proteome</keyword>
<sequence>MVTLGSPLVKVLLNLSMATTTGALILATFVLPAGPGRSRALDVAAVTSGAAAVLCALGAVLSFMSLAGEFSPDVFLPALGQFLTTIELGQAWTFTFLASSALTVLCFVARGPWPVAVTAVFALASFVPLALQGHAAGAGSHNSASSALWLHMTGAGIWIGGLVILALLWARGDLGSPSKSAPVLERYSTVALYCFVIVAVSGTIGAALRFDSVDEVFTTPYGWLVLVKVALLIALGAAGVAHRRRSIRRVREGSSGAFWRIVAAELALMAVAAGVASVLARTPTPVQEALAVTPAQRLTGQELPAFPEASNLLLSVTPDPVWLLVVVLGAGTYLVGVRRLSGRGDRWPLGRTISWMAGLGVLLYATNGGVGLYGTYLFSAHMASHMLLGMVAPILLVAGAPTTLALRTITARKDGSRGVREWLLALIQSPVARVFTHPVVAAALFGTSLIAFYFTPLLGWAVDDPVGHQWMVAHFLLTGYLFALTLFGADPLPYRAPYPLRLLILLATMAFHAFFGLAIITSGALLLPEWYGVIATGWDIDPLDDQRVAGGIAWGIGELPALAIALLIAVQWSRSDKREARRVDRHADRTGDAELREYNELLERIGKKRGL</sequence>
<dbReference type="Pfam" id="PF09678">
    <property type="entry name" value="Caa3_CtaG"/>
    <property type="match status" value="1"/>
</dbReference>
<feature type="transmembrane region" description="Helical" evidence="6">
    <location>
        <begin position="220"/>
        <end position="241"/>
    </location>
</feature>
<dbReference type="AlphaFoldDB" id="A0A2V1HQ10"/>
<dbReference type="PANTHER" id="PTHR34820:SF4">
    <property type="entry name" value="INNER MEMBRANE PROTEIN YEBZ"/>
    <property type="match status" value="1"/>
</dbReference>
<dbReference type="PANTHER" id="PTHR34820">
    <property type="entry name" value="INNER MEMBRANE PROTEIN YEBZ"/>
    <property type="match status" value="1"/>
</dbReference>
<dbReference type="Proteomes" id="UP000244893">
    <property type="component" value="Unassembled WGS sequence"/>
</dbReference>
<feature type="transmembrane region" description="Helical" evidence="6">
    <location>
        <begin position="467"/>
        <end position="488"/>
    </location>
</feature>
<feature type="transmembrane region" description="Helical" evidence="6">
    <location>
        <begin position="500"/>
        <end position="528"/>
    </location>
</feature>
<keyword evidence="4 6" id="KW-1133">Transmembrane helix</keyword>
<dbReference type="InterPro" id="IPR032694">
    <property type="entry name" value="CopC/D"/>
</dbReference>
<evidence type="ECO:0000256" key="4">
    <source>
        <dbReference type="ARBA" id="ARBA00022989"/>
    </source>
</evidence>